<comment type="caution">
    <text evidence="1">The sequence shown here is derived from an EMBL/GenBank/DDBJ whole genome shotgun (WGS) entry which is preliminary data.</text>
</comment>
<name>A0ACD3QW32_LARCR</name>
<reference evidence="1" key="1">
    <citation type="submission" date="2018-11" db="EMBL/GenBank/DDBJ databases">
        <title>The sequence and de novo assembly of Larimichthys crocea genome using PacBio and Hi-C technologies.</title>
        <authorList>
            <person name="Xu P."/>
            <person name="Chen B."/>
            <person name="Zhou Z."/>
            <person name="Ke Q."/>
            <person name="Wu Y."/>
            <person name="Bai H."/>
            <person name="Pu F."/>
        </authorList>
    </citation>
    <scope>NUCLEOTIDE SEQUENCE</scope>
    <source>
        <tissue evidence="1">Muscle</tissue>
    </source>
</reference>
<dbReference type="EMBL" id="CM011686">
    <property type="protein sequence ID" value="TMS11481.1"/>
    <property type="molecule type" value="Genomic_DNA"/>
</dbReference>
<gene>
    <name evidence="1" type="ORF">E3U43_018872</name>
</gene>
<dbReference type="Proteomes" id="UP000793456">
    <property type="component" value="Chromosome XIII"/>
</dbReference>
<sequence length="121" mass="13253">VLDVPSNDTKKNDTNSINSENKPDILMYVYLAAGILAFVIIVIVISVASLHGCKGKSKKKETQTDNEYMAIPMVEHPFQHDSLQASPRGSPSEPPVSEIYPEKDTHAFTLAAKRLADTKGQ</sequence>
<accession>A0ACD3QW32</accession>
<proteinExistence type="predicted"/>
<evidence type="ECO:0000313" key="1">
    <source>
        <dbReference type="EMBL" id="TMS11481.1"/>
    </source>
</evidence>
<keyword evidence="2" id="KW-1185">Reference proteome</keyword>
<feature type="non-terminal residue" evidence="1">
    <location>
        <position position="1"/>
    </location>
</feature>
<protein>
    <submittedName>
        <fullName evidence="1">Uncharacterized protein</fullName>
    </submittedName>
</protein>
<organism evidence="1 2">
    <name type="scientific">Larimichthys crocea</name>
    <name type="common">Large yellow croaker</name>
    <name type="synonym">Pseudosciaena crocea</name>
    <dbReference type="NCBI Taxonomy" id="215358"/>
    <lineage>
        <taxon>Eukaryota</taxon>
        <taxon>Metazoa</taxon>
        <taxon>Chordata</taxon>
        <taxon>Craniata</taxon>
        <taxon>Vertebrata</taxon>
        <taxon>Euteleostomi</taxon>
        <taxon>Actinopterygii</taxon>
        <taxon>Neopterygii</taxon>
        <taxon>Teleostei</taxon>
        <taxon>Neoteleostei</taxon>
        <taxon>Acanthomorphata</taxon>
        <taxon>Eupercaria</taxon>
        <taxon>Sciaenidae</taxon>
        <taxon>Larimichthys</taxon>
    </lineage>
</organism>
<evidence type="ECO:0000313" key="2">
    <source>
        <dbReference type="Proteomes" id="UP000793456"/>
    </source>
</evidence>